<dbReference type="Proteomes" id="UP001190700">
    <property type="component" value="Unassembled WGS sequence"/>
</dbReference>
<evidence type="ECO:0000313" key="3">
    <source>
        <dbReference type="Proteomes" id="UP001190700"/>
    </source>
</evidence>
<dbReference type="AlphaFoldDB" id="A0AAE0BHJ0"/>
<gene>
    <name evidence="2" type="ORF">CYMTET_53720</name>
</gene>
<protein>
    <submittedName>
        <fullName evidence="2">Uncharacterized protein</fullName>
    </submittedName>
</protein>
<reference evidence="2 3" key="1">
    <citation type="journal article" date="2015" name="Genome Biol. Evol.">
        <title>Comparative Genomics of a Bacterivorous Green Alga Reveals Evolutionary Causalities and Consequences of Phago-Mixotrophic Mode of Nutrition.</title>
        <authorList>
            <person name="Burns J.A."/>
            <person name="Paasch A."/>
            <person name="Narechania A."/>
            <person name="Kim E."/>
        </authorList>
    </citation>
    <scope>NUCLEOTIDE SEQUENCE [LARGE SCALE GENOMIC DNA]</scope>
    <source>
        <strain evidence="2 3">PLY_AMNH</strain>
    </source>
</reference>
<accession>A0AAE0BHJ0</accession>
<organism evidence="2 3">
    <name type="scientific">Cymbomonas tetramitiformis</name>
    <dbReference type="NCBI Taxonomy" id="36881"/>
    <lineage>
        <taxon>Eukaryota</taxon>
        <taxon>Viridiplantae</taxon>
        <taxon>Chlorophyta</taxon>
        <taxon>Pyramimonadophyceae</taxon>
        <taxon>Pyramimonadales</taxon>
        <taxon>Pyramimonadaceae</taxon>
        <taxon>Cymbomonas</taxon>
    </lineage>
</organism>
<sequence length="136" mass="15219">MCSAKSPDRQKFHPAVIVSVDHRPGSQYRYQVFFDTADSHNTAHTDTDAVIIDPAEKAMLLAIRDSDTEPSEFPDDMFMHEPDPTTLRQADISPNRAHWYSALQSEIDGILEPERSTPPSHLIPTRSHGTAHQTGL</sequence>
<feature type="region of interest" description="Disordered" evidence="1">
    <location>
        <begin position="112"/>
        <end position="136"/>
    </location>
</feature>
<name>A0AAE0BHJ0_9CHLO</name>
<dbReference type="EMBL" id="LGRX02035158">
    <property type="protein sequence ID" value="KAK3236114.1"/>
    <property type="molecule type" value="Genomic_DNA"/>
</dbReference>
<comment type="caution">
    <text evidence="2">The sequence shown here is derived from an EMBL/GenBank/DDBJ whole genome shotgun (WGS) entry which is preliminary data.</text>
</comment>
<evidence type="ECO:0000313" key="2">
    <source>
        <dbReference type="EMBL" id="KAK3236114.1"/>
    </source>
</evidence>
<keyword evidence="3" id="KW-1185">Reference proteome</keyword>
<evidence type="ECO:0000256" key="1">
    <source>
        <dbReference type="SAM" id="MobiDB-lite"/>
    </source>
</evidence>
<feature type="compositionally biased region" description="Polar residues" evidence="1">
    <location>
        <begin position="127"/>
        <end position="136"/>
    </location>
</feature>
<proteinExistence type="predicted"/>